<proteinExistence type="predicted"/>
<evidence type="ECO:0000313" key="2">
    <source>
        <dbReference type="EMBL" id="MBW60758.1"/>
    </source>
</evidence>
<dbReference type="AlphaFoldDB" id="A0A2M4C6Z7"/>
<reference evidence="2" key="1">
    <citation type="submission" date="2018-01" db="EMBL/GenBank/DDBJ databases">
        <title>An insight into the sialome of Amazonian anophelines.</title>
        <authorList>
            <person name="Ribeiro J.M."/>
            <person name="Scarpassa V."/>
            <person name="Calvo E."/>
        </authorList>
    </citation>
    <scope>NUCLEOTIDE SEQUENCE</scope>
    <source>
        <tissue evidence="2">Salivary glands</tissue>
    </source>
</reference>
<name>A0A2M4C6Z7_9DIPT</name>
<dbReference type="EMBL" id="GGFJ01011617">
    <property type="protein sequence ID" value="MBW60758.1"/>
    <property type="molecule type" value="Transcribed_RNA"/>
</dbReference>
<accession>A0A2M4C6Z7</accession>
<feature type="chain" id="PRO_5014895459" evidence="1">
    <location>
        <begin position="28"/>
        <end position="168"/>
    </location>
</feature>
<organism evidence="2">
    <name type="scientific">Anopheles marajoara</name>
    <dbReference type="NCBI Taxonomy" id="58244"/>
    <lineage>
        <taxon>Eukaryota</taxon>
        <taxon>Metazoa</taxon>
        <taxon>Ecdysozoa</taxon>
        <taxon>Arthropoda</taxon>
        <taxon>Hexapoda</taxon>
        <taxon>Insecta</taxon>
        <taxon>Pterygota</taxon>
        <taxon>Neoptera</taxon>
        <taxon>Endopterygota</taxon>
        <taxon>Diptera</taxon>
        <taxon>Nematocera</taxon>
        <taxon>Culicoidea</taxon>
        <taxon>Culicidae</taxon>
        <taxon>Anophelinae</taxon>
        <taxon>Anopheles</taxon>
    </lineage>
</organism>
<sequence>MGWCCSVRISCTFICLCFSPCFSPAFSSSWPSVCWRGRPNRRPICVVPGVATWSKCSTWPNVLSVVLIFPLMRRVCRVSMVRLASHHRPPSIDVVVAVIEDRSMVVLRQRSLPCNTSSSNSSCCCSNSNIIIFCSNQMWHRLHWNQLPIIMPPLERCLCDCRGSKSHK</sequence>
<feature type="signal peptide" evidence="1">
    <location>
        <begin position="1"/>
        <end position="27"/>
    </location>
</feature>
<evidence type="ECO:0000256" key="1">
    <source>
        <dbReference type="SAM" id="SignalP"/>
    </source>
</evidence>
<protein>
    <submittedName>
        <fullName evidence="2">Putative secreted protein</fullName>
    </submittedName>
</protein>
<keyword evidence="1" id="KW-0732">Signal</keyword>